<dbReference type="OrthoDB" id="2162994at2759"/>
<dbReference type="GO" id="GO:0008270">
    <property type="term" value="F:zinc ion binding"/>
    <property type="evidence" value="ECO:0007669"/>
    <property type="project" value="UniProtKB-KW"/>
</dbReference>
<dbReference type="GO" id="GO:0006355">
    <property type="term" value="P:regulation of DNA-templated transcription"/>
    <property type="evidence" value="ECO:0007669"/>
    <property type="project" value="InterPro"/>
</dbReference>
<evidence type="ECO:0000256" key="5">
    <source>
        <dbReference type="ARBA" id="ARBA00022833"/>
    </source>
</evidence>
<name>A0A8B8JUZ1_ABRPR</name>
<feature type="domain" description="GATA-type" evidence="14">
    <location>
        <begin position="174"/>
        <end position="210"/>
    </location>
</feature>
<keyword evidence="8" id="KW-0010">Activator</keyword>
<sequence length="248" mass="28980">MALHNDIFAVRYDEKEMKGLNVDTNFSSSFDPQRRYEWHNFWDDVESILPTTNITWLDTSKVEEARWEQTEEQENVKKPFSDLSNIQSKALLTVADQKQSETRLDNSKTEKEERLKKQSSIQSIQEEALSTFSKKPAAADEMHSLRTEEVTPVEKKEPEMALDDRSDRSWAIFVRKKKRCNHCGSTETPQWRPGPTGRSTLCNACGMRYKSGKLLPEYRPRSSPAFDGRKHSNFHKRIMRMRRFSTPE</sequence>
<evidence type="ECO:0000313" key="16">
    <source>
        <dbReference type="RefSeq" id="XP_027335245.1"/>
    </source>
</evidence>
<keyword evidence="6" id="KW-0805">Transcription regulation</keyword>
<dbReference type="AlphaFoldDB" id="A0A8B8JUZ1"/>
<dbReference type="FunFam" id="3.30.50.10:FF:000025">
    <property type="entry name" value="GATA transcription factor"/>
    <property type="match status" value="1"/>
</dbReference>
<feature type="region of interest" description="Disordered" evidence="13">
    <location>
        <begin position="97"/>
        <end position="162"/>
    </location>
</feature>
<reference evidence="15" key="1">
    <citation type="journal article" date="2019" name="Toxins">
        <title>Detection of Abrin-Like and Prepropulchellin-Like Toxin Genes and Transcripts Using Whole Genome Sequencing and Full-Length Transcript Sequencing of Abrus precatorius.</title>
        <authorList>
            <person name="Hovde B.T."/>
            <person name="Daligault H.E."/>
            <person name="Hanschen E.R."/>
            <person name="Kunde Y.A."/>
            <person name="Johnson M.B."/>
            <person name="Starkenburg S.R."/>
            <person name="Johnson S.L."/>
        </authorList>
    </citation>
    <scope>NUCLEOTIDE SEQUENCE [LARGE SCALE GENOMIC DNA]</scope>
</reference>
<keyword evidence="5" id="KW-0862">Zinc</keyword>
<dbReference type="KEGG" id="aprc:113849497"/>
<keyword evidence="7" id="KW-0238">DNA-binding</keyword>
<dbReference type="InterPro" id="IPR013088">
    <property type="entry name" value="Znf_NHR/GATA"/>
</dbReference>
<evidence type="ECO:0000256" key="7">
    <source>
        <dbReference type="ARBA" id="ARBA00023125"/>
    </source>
</evidence>
<organism evidence="15 16">
    <name type="scientific">Abrus precatorius</name>
    <name type="common">Indian licorice</name>
    <name type="synonym">Glycine abrus</name>
    <dbReference type="NCBI Taxonomy" id="3816"/>
    <lineage>
        <taxon>Eukaryota</taxon>
        <taxon>Viridiplantae</taxon>
        <taxon>Streptophyta</taxon>
        <taxon>Embryophyta</taxon>
        <taxon>Tracheophyta</taxon>
        <taxon>Spermatophyta</taxon>
        <taxon>Magnoliopsida</taxon>
        <taxon>eudicotyledons</taxon>
        <taxon>Gunneridae</taxon>
        <taxon>Pentapetalae</taxon>
        <taxon>rosids</taxon>
        <taxon>fabids</taxon>
        <taxon>Fabales</taxon>
        <taxon>Fabaceae</taxon>
        <taxon>Papilionoideae</taxon>
        <taxon>50 kb inversion clade</taxon>
        <taxon>NPAAA clade</taxon>
        <taxon>indigoferoid/millettioid clade</taxon>
        <taxon>Abreae</taxon>
        <taxon>Abrus</taxon>
    </lineage>
</organism>
<evidence type="ECO:0000256" key="1">
    <source>
        <dbReference type="ARBA" id="ARBA00004123"/>
    </source>
</evidence>
<evidence type="ECO:0000256" key="11">
    <source>
        <dbReference type="ARBA" id="ARBA00055020"/>
    </source>
</evidence>
<comment type="subcellular location">
    <subcellularLocation>
        <location evidence="1">Nucleus</location>
    </subcellularLocation>
</comment>
<keyword evidence="3" id="KW-0479">Metal-binding</keyword>
<keyword evidence="4 12" id="KW-0863">Zinc-finger</keyword>
<dbReference type="Pfam" id="PF00320">
    <property type="entry name" value="GATA"/>
    <property type="match status" value="1"/>
</dbReference>
<dbReference type="Gene3D" id="3.30.50.10">
    <property type="entry name" value="Erythroid Transcription Factor GATA-1, subunit A"/>
    <property type="match status" value="1"/>
</dbReference>
<feature type="compositionally biased region" description="Basic and acidic residues" evidence="13">
    <location>
        <begin position="98"/>
        <end position="116"/>
    </location>
</feature>
<dbReference type="GO" id="GO:0043565">
    <property type="term" value="F:sequence-specific DNA binding"/>
    <property type="evidence" value="ECO:0007669"/>
    <property type="project" value="InterPro"/>
</dbReference>
<dbReference type="CDD" id="cd00202">
    <property type="entry name" value="ZnF_GATA"/>
    <property type="match status" value="1"/>
</dbReference>
<evidence type="ECO:0000256" key="9">
    <source>
        <dbReference type="ARBA" id="ARBA00023163"/>
    </source>
</evidence>
<keyword evidence="9" id="KW-0804">Transcription</keyword>
<keyword evidence="10" id="KW-0539">Nucleus</keyword>
<dbReference type="PANTHER" id="PTHR45658">
    <property type="entry name" value="GATA TRANSCRIPTION FACTOR"/>
    <property type="match status" value="1"/>
</dbReference>
<protein>
    <submittedName>
        <fullName evidence="16">GATA transcription factor 3-like</fullName>
    </submittedName>
</protein>
<dbReference type="RefSeq" id="XP_027335245.1">
    <property type="nucleotide sequence ID" value="XM_027479444.1"/>
</dbReference>
<dbReference type="InterPro" id="IPR051140">
    <property type="entry name" value="GATA_TF"/>
</dbReference>
<dbReference type="PANTHER" id="PTHR45658:SF18">
    <property type="entry name" value="PROTEIN GAT2"/>
    <property type="match status" value="1"/>
</dbReference>
<evidence type="ECO:0000313" key="15">
    <source>
        <dbReference type="Proteomes" id="UP000694853"/>
    </source>
</evidence>
<dbReference type="SUPFAM" id="SSF57716">
    <property type="entry name" value="Glucocorticoid receptor-like (DNA-binding domain)"/>
    <property type="match status" value="1"/>
</dbReference>
<feature type="compositionally biased region" description="Polar residues" evidence="13">
    <location>
        <begin position="118"/>
        <end position="133"/>
    </location>
</feature>
<reference evidence="16" key="2">
    <citation type="submission" date="2025-08" db="UniProtKB">
        <authorList>
            <consortium name="RefSeq"/>
        </authorList>
    </citation>
    <scope>IDENTIFICATION</scope>
    <source>
        <tissue evidence="16">Young leaves</tissue>
    </source>
</reference>
<evidence type="ECO:0000256" key="2">
    <source>
        <dbReference type="ARBA" id="ARBA00005694"/>
    </source>
</evidence>
<feature type="compositionally biased region" description="Basic and acidic residues" evidence="13">
    <location>
        <begin position="137"/>
        <end position="162"/>
    </location>
</feature>
<dbReference type="SMART" id="SM00401">
    <property type="entry name" value="ZnF_GATA"/>
    <property type="match status" value="1"/>
</dbReference>
<evidence type="ECO:0000256" key="3">
    <source>
        <dbReference type="ARBA" id="ARBA00022723"/>
    </source>
</evidence>
<evidence type="ECO:0000256" key="12">
    <source>
        <dbReference type="PROSITE-ProRule" id="PRU00094"/>
    </source>
</evidence>
<dbReference type="InterPro" id="IPR000679">
    <property type="entry name" value="Znf_GATA"/>
</dbReference>
<comment type="function">
    <text evidence="11">Transcriptional activator that specifically binds 5'-GATA-3' or 5'-GAT-3' motifs within gene promoters. May be involved in the regulation of some light-responsive genes.</text>
</comment>
<keyword evidence="15" id="KW-1185">Reference proteome</keyword>
<evidence type="ECO:0000256" key="8">
    <source>
        <dbReference type="ARBA" id="ARBA00023159"/>
    </source>
</evidence>
<accession>A0A8B8JUZ1</accession>
<evidence type="ECO:0000259" key="14">
    <source>
        <dbReference type="PROSITE" id="PS50114"/>
    </source>
</evidence>
<evidence type="ECO:0000256" key="10">
    <source>
        <dbReference type="ARBA" id="ARBA00023242"/>
    </source>
</evidence>
<proteinExistence type="inferred from homology"/>
<dbReference type="PROSITE" id="PS00344">
    <property type="entry name" value="GATA_ZN_FINGER_1"/>
    <property type="match status" value="1"/>
</dbReference>
<evidence type="ECO:0000256" key="4">
    <source>
        <dbReference type="ARBA" id="ARBA00022771"/>
    </source>
</evidence>
<dbReference type="GO" id="GO:0005634">
    <property type="term" value="C:nucleus"/>
    <property type="evidence" value="ECO:0007669"/>
    <property type="project" value="UniProtKB-SubCell"/>
</dbReference>
<dbReference type="GeneID" id="113849497"/>
<dbReference type="Proteomes" id="UP000694853">
    <property type="component" value="Unplaced"/>
</dbReference>
<gene>
    <name evidence="16" type="primary">LOC113849497</name>
</gene>
<dbReference type="PROSITE" id="PS50114">
    <property type="entry name" value="GATA_ZN_FINGER_2"/>
    <property type="match status" value="1"/>
</dbReference>
<evidence type="ECO:0000256" key="6">
    <source>
        <dbReference type="ARBA" id="ARBA00023015"/>
    </source>
</evidence>
<comment type="similarity">
    <text evidence="2">Belongs to the type IV zinc-finger family. Class A subfamily.</text>
</comment>
<evidence type="ECO:0000256" key="13">
    <source>
        <dbReference type="SAM" id="MobiDB-lite"/>
    </source>
</evidence>